<feature type="compositionally biased region" description="Polar residues" evidence="1">
    <location>
        <begin position="387"/>
        <end position="396"/>
    </location>
</feature>
<comment type="caution">
    <text evidence="2">The sequence shown here is derived from an EMBL/GenBank/DDBJ whole genome shotgun (WGS) entry which is preliminary data.</text>
</comment>
<proteinExistence type="predicted"/>
<dbReference type="AlphaFoldDB" id="A0A1V8Y579"/>
<name>A0A1V8Y579_9ENTE</name>
<dbReference type="STRING" id="112904.BH747_13660"/>
<organism evidence="2 3">
    <name type="scientific">Enterococcus villorum</name>
    <dbReference type="NCBI Taxonomy" id="112904"/>
    <lineage>
        <taxon>Bacteria</taxon>
        <taxon>Bacillati</taxon>
        <taxon>Bacillota</taxon>
        <taxon>Bacilli</taxon>
        <taxon>Lactobacillales</taxon>
        <taxon>Enterococcaceae</taxon>
        <taxon>Enterococcus</taxon>
    </lineage>
</organism>
<evidence type="ECO:0000256" key="1">
    <source>
        <dbReference type="SAM" id="MobiDB-lite"/>
    </source>
</evidence>
<dbReference type="EMBL" id="MJEA01000026">
    <property type="protein sequence ID" value="OQO67764.1"/>
    <property type="molecule type" value="Genomic_DNA"/>
</dbReference>
<feature type="region of interest" description="Disordered" evidence="1">
    <location>
        <begin position="381"/>
        <end position="409"/>
    </location>
</feature>
<dbReference type="RefSeq" id="WP_081185160.1">
    <property type="nucleotide sequence ID" value="NZ_MJEA01000026.1"/>
</dbReference>
<dbReference type="OrthoDB" id="2174180at2"/>
<gene>
    <name evidence="2" type="ORF">BH747_13660</name>
</gene>
<dbReference type="Pfam" id="PF04860">
    <property type="entry name" value="Phage_portal"/>
    <property type="match status" value="1"/>
</dbReference>
<evidence type="ECO:0000313" key="3">
    <source>
        <dbReference type="Proteomes" id="UP000192477"/>
    </source>
</evidence>
<feature type="compositionally biased region" description="Basic and acidic residues" evidence="1">
    <location>
        <begin position="397"/>
        <end position="409"/>
    </location>
</feature>
<accession>A0A1V8Y579</accession>
<protein>
    <submittedName>
        <fullName evidence="2">Portal protein</fullName>
    </submittedName>
</protein>
<reference evidence="2 3" key="1">
    <citation type="journal article" date="2017" name="BMC Microbiol.">
        <title>Comparative genomics of Enterococcus spp. isolated from bovine feces.</title>
        <authorList>
            <person name="Beukers A.G."/>
            <person name="Zaheer R."/>
            <person name="Goji N."/>
            <person name="Amoako K.K."/>
            <person name="Chaves A.V."/>
            <person name="Ward M.P."/>
            <person name="McAllister T.A."/>
        </authorList>
    </citation>
    <scope>NUCLEOTIDE SEQUENCE [LARGE SCALE GENOMIC DNA]</scope>
    <source>
        <strain evidence="2 3">F1129D 143</strain>
    </source>
</reference>
<sequence length="409" mass="45933">MRIRDRISNAVYSFMEKRGYIEDIFGQTTRYTQRYVTDNSIMESSDVYELVQDISNQVALATPVVIGPDGNEVKNHFLLKILQSPNDYLTGFEFSKLETNTLLINGETFPLTDRDQLHLAYGVTTKINERLQEEFEMNGQKIPSQMIRHIKNIGTDSLKGAGIIDLARSTLEGVLSAEKVLTDKYTKGGLLAFMLKLDAHINPNNSAQTKIVKAILDQLEGTQDDSNHSVKMIPLGKGYSIDTLKSPVDDDAILNYLGVYKKDLGKFLGINVDTYQSLMKTDIEKAMMYLHNKAIKPILKNKSEHYTALFFMPNSGYRVEWKINILDFVTYSTKTNIGYNIVRTGITSPDNVAEMLGFPKQGTPETQAIYISNDLSKIGKKHATDDSLPTNDQNLKGSDENEEKGNSNN</sequence>
<dbReference type="Proteomes" id="UP000192477">
    <property type="component" value="Unassembled WGS sequence"/>
</dbReference>
<dbReference type="InterPro" id="IPR006944">
    <property type="entry name" value="Phage/GTA_portal"/>
</dbReference>
<evidence type="ECO:0000313" key="2">
    <source>
        <dbReference type="EMBL" id="OQO67764.1"/>
    </source>
</evidence>